<dbReference type="Gene3D" id="3.40.50.2300">
    <property type="match status" value="1"/>
</dbReference>
<dbReference type="InterPro" id="IPR036388">
    <property type="entry name" value="WH-like_DNA-bd_sf"/>
</dbReference>
<dbReference type="AlphaFoldDB" id="A0A2V2BKY9"/>
<dbReference type="CDD" id="cd06170">
    <property type="entry name" value="LuxR_C_like"/>
    <property type="match status" value="1"/>
</dbReference>
<dbReference type="PROSITE" id="PS50043">
    <property type="entry name" value="HTH_LUXR_2"/>
    <property type="match status" value="1"/>
</dbReference>
<sequence>MNVVTHLTPDPAPSGMSPAGSGVLIMDACPATALGIKQILVGSCGITDAISYVQSLAGISSRVASAPPALLIMDICGEKERMLDGLRLLGQLHETCPALKIIICTDFSDYRILEMLVSSKAHGILLKHEPALALAQGVTRCLAGERQWLSPKVQQLLAKTTPKNTALTARELDVLAYLFSGLSVSRVAQALHRDIRTISTHKRNAMVKLGFHNDSELFAQGTWMAQIGPATGL</sequence>
<dbReference type="InterPro" id="IPR011006">
    <property type="entry name" value="CheY-like_superfamily"/>
</dbReference>
<dbReference type="SUPFAM" id="SSF52172">
    <property type="entry name" value="CheY-like"/>
    <property type="match status" value="1"/>
</dbReference>
<name>A0A2V2BKY9_9GAMM</name>
<dbReference type="GO" id="GO:0003677">
    <property type="term" value="F:DNA binding"/>
    <property type="evidence" value="ECO:0007669"/>
    <property type="project" value="UniProtKB-KW"/>
</dbReference>
<evidence type="ECO:0000259" key="3">
    <source>
        <dbReference type="PROSITE" id="PS50043"/>
    </source>
</evidence>
<evidence type="ECO:0000256" key="1">
    <source>
        <dbReference type="ARBA" id="ARBA00023125"/>
    </source>
</evidence>
<dbReference type="SUPFAM" id="SSF46894">
    <property type="entry name" value="C-terminal effector domain of the bipartite response regulators"/>
    <property type="match status" value="1"/>
</dbReference>
<dbReference type="Proteomes" id="UP000245981">
    <property type="component" value="Unassembled WGS sequence"/>
</dbReference>
<dbReference type="PROSITE" id="PS50110">
    <property type="entry name" value="RESPONSE_REGULATORY"/>
    <property type="match status" value="1"/>
</dbReference>
<accession>A0A2V2BKY9</accession>
<dbReference type="RefSeq" id="WP_244915420.1">
    <property type="nucleotide sequence ID" value="NZ_CP193908.1"/>
</dbReference>
<dbReference type="InterPro" id="IPR000792">
    <property type="entry name" value="Tscrpt_reg_LuxR_C"/>
</dbReference>
<protein>
    <submittedName>
        <fullName evidence="5">Two-component system capsular synthesis response regulator RcsB</fullName>
    </submittedName>
</protein>
<feature type="domain" description="Response regulatory" evidence="4">
    <location>
        <begin position="22"/>
        <end position="142"/>
    </location>
</feature>
<dbReference type="PRINTS" id="PR00038">
    <property type="entry name" value="HTHLUXR"/>
</dbReference>
<feature type="modified residue" description="4-aspartylphosphate" evidence="2">
    <location>
        <position position="74"/>
    </location>
</feature>
<dbReference type="PANTHER" id="PTHR43214">
    <property type="entry name" value="TWO-COMPONENT RESPONSE REGULATOR"/>
    <property type="match status" value="1"/>
</dbReference>
<comment type="caution">
    <text evidence="5">The sequence shown here is derived from an EMBL/GenBank/DDBJ whole genome shotgun (WGS) entry which is preliminary data.</text>
</comment>
<dbReference type="STRING" id="574096.HA38_19340"/>
<dbReference type="Pfam" id="PF00196">
    <property type="entry name" value="GerE"/>
    <property type="match status" value="1"/>
</dbReference>
<keyword evidence="2" id="KW-0597">Phosphoprotein</keyword>
<keyword evidence="1" id="KW-0238">DNA-binding</keyword>
<proteinExistence type="predicted"/>
<reference evidence="5 6" key="1">
    <citation type="submission" date="2018-05" db="EMBL/GenBank/DDBJ databases">
        <title>Genomic Encyclopedia of Type Strains, Phase IV (KMG-V): Genome sequencing to study the core and pangenomes of soil and plant-associated prokaryotes.</title>
        <authorList>
            <person name="Whitman W."/>
        </authorList>
    </citation>
    <scope>NUCLEOTIDE SEQUENCE [LARGE SCALE GENOMIC DNA]</scope>
    <source>
        <strain evidence="5 6">PNA 200-10</strain>
    </source>
</reference>
<evidence type="ECO:0000256" key="2">
    <source>
        <dbReference type="PROSITE-ProRule" id="PRU00169"/>
    </source>
</evidence>
<evidence type="ECO:0000313" key="5">
    <source>
        <dbReference type="EMBL" id="PWK99407.1"/>
    </source>
</evidence>
<dbReference type="InterPro" id="IPR039420">
    <property type="entry name" value="WalR-like"/>
</dbReference>
<gene>
    <name evidence="5" type="ORF">C7431_102208</name>
</gene>
<dbReference type="InterPro" id="IPR001789">
    <property type="entry name" value="Sig_transdc_resp-reg_receiver"/>
</dbReference>
<dbReference type="InterPro" id="IPR016032">
    <property type="entry name" value="Sig_transdc_resp-reg_C-effctor"/>
</dbReference>
<evidence type="ECO:0000259" key="4">
    <source>
        <dbReference type="PROSITE" id="PS50110"/>
    </source>
</evidence>
<evidence type="ECO:0000313" key="6">
    <source>
        <dbReference type="Proteomes" id="UP000245981"/>
    </source>
</evidence>
<dbReference type="GO" id="GO:0006355">
    <property type="term" value="P:regulation of DNA-templated transcription"/>
    <property type="evidence" value="ECO:0007669"/>
    <property type="project" value="InterPro"/>
</dbReference>
<dbReference type="GO" id="GO:0000160">
    <property type="term" value="P:phosphorelay signal transduction system"/>
    <property type="evidence" value="ECO:0007669"/>
    <property type="project" value="InterPro"/>
</dbReference>
<dbReference type="PANTHER" id="PTHR43214:SF17">
    <property type="entry name" value="TRANSCRIPTIONAL REGULATORY PROTEIN RCSB"/>
    <property type="match status" value="1"/>
</dbReference>
<dbReference type="PROSITE" id="PS00622">
    <property type="entry name" value="HTH_LUXR_1"/>
    <property type="match status" value="1"/>
</dbReference>
<feature type="domain" description="HTH luxR-type" evidence="3">
    <location>
        <begin position="160"/>
        <end position="228"/>
    </location>
</feature>
<dbReference type="SMART" id="SM00421">
    <property type="entry name" value="HTH_LUXR"/>
    <property type="match status" value="1"/>
</dbReference>
<dbReference type="Gene3D" id="1.10.10.10">
    <property type="entry name" value="Winged helix-like DNA-binding domain superfamily/Winged helix DNA-binding domain"/>
    <property type="match status" value="1"/>
</dbReference>
<dbReference type="EMBL" id="QGHF01000002">
    <property type="protein sequence ID" value="PWK99407.1"/>
    <property type="molecule type" value="Genomic_DNA"/>
</dbReference>
<organism evidence="5 6">
    <name type="scientific">Pantoea allii</name>
    <dbReference type="NCBI Taxonomy" id="574096"/>
    <lineage>
        <taxon>Bacteria</taxon>
        <taxon>Pseudomonadati</taxon>
        <taxon>Pseudomonadota</taxon>
        <taxon>Gammaproteobacteria</taxon>
        <taxon>Enterobacterales</taxon>
        <taxon>Erwiniaceae</taxon>
        <taxon>Pantoea</taxon>
    </lineage>
</organism>